<organism evidence="1 2">
    <name type="scientific">Lentzea kristufekii</name>
    <dbReference type="NCBI Taxonomy" id="3095430"/>
    <lineage>
        <taxon>Bacteria</taxon>
        <taxon>Bacillati</taxon>
        <taxon>Actinomycetota</taxon>
        <taxon>Actinomycetes</taxon>
        <taxon>Pseudonocardiales</taxon>
        <taxon>Pseudonocardiaceae</taxon>
        <taxon>Lentzea</taxon>
    </lineage>
</organism>
<dbReference type="SUPFAM" id="SSF109854">
    <property type="entry name" value="DinB/YfiT-like putative metalloenzymes"/>
    <property type="match status" value="1"/>
</dbReference>
<evidence type="ECO:0000313" key="1">
    <source>
        <dbReference type="EMBL" id="MDX8048768.1"/>
    </source>
</evidence>
<dbReference type="InterPro" id="IPR034660">
    <property type="entry name" value="DinB/YfiT-like"/>
</dbReference>
<dbReference type="Proteomes" id="UP001271792">
    <property type="component" value="Unassembled WGS sequence"/>
</dbReference>
<protein>
    <submittedName>
        <fullName evidence="1">DinB family protein</fullName>
    </submittedName>
</protein>
<comment type="caution">
    <text evidence="1">The sequence shown here is derived from an EMBL/GenBank/DDBJ whole genome shotgun (WGS) entry which is preliminary data.</text>
</comment>
<keyword evidence="2" id="KW-1185">Reference proteome</keyword>
<dbReference type="Pfam" id="PF04978">
    <property type="entry name" value="MST"/>
    <property type="match status" value="1"/>
</dbReference>
<dbReference type="RefSeq" id="WP_319982877.1">
    <property type="nucleotide sequence ID" value="NZ_JAXAVV010000002.1"/>
</dbReference>
<reference evidence="1 2" key="1">
    <citation type="submission" date="2023-11" db="EMBL/GenBank/DDBJ databases">
        <title>Lentzea sokolovensis, sp. nov., Lentzea kristufkii, sp. nov., and Lentzea miocenensis, sp. nov., rare actinobacteria from Sokolov Coal Basin, Miocene lacustrine sediment, Czech Republic.</title>
        <authorList>
            <person name="Lara A."/>
            <person name="Kotroba L."/>
            <person name="Nouioui I."/>
            <person name="Neumann-Schaal M."/>
            <person name="Mast Y."/>
            <person name="Chronakova A."/>
        </authorList>
    </citation>
    <scope>NUCLEOTIDE SEQUENCE [LARGE SCALE GENOMIC DNA]</scope>
    <source>
        <strain evidence="1 2">BCCO 10_0798</strain>
    </source>
</reference>
<dbReference type="Gene3D" id="1.20.120.450">
    <property type="entry name" value="dinb family like domain"/>
    <property type="match status" value="1"/>
</dbReference>
<sequence length="164" mass="18661">MTMELNDLLHELNDQRRTFRVTMRGLTAAEAVKRTTVSELTLGGLLKHLTWCERGWTHILTEQPLPPPGMLDFDQYTWTGDDFRELLASYDEAVRATDEAVRTASLDKLVPLPSAPWDQDPRPMSIRRIVLHLIRETAQHAGHADILRETLDGQSTTASLYEQP</sequence>
<accession>A0ABU4TKF0</accession>
<name>A0ABU4TKF0_9PSEU</name>
<dbReference type="EMBL" id="JAXAVV010000002">
    <property type="protein sequence ID" value="MDX8048768.1"/>
    <property type="molecule type" value="Genomic_DNA"/>
</dbReference>
<dbReference type="InterPro" id="IPR007061">
    <property type="entry name" value="MST-like"/>
</dbReference>
<evidence type="ECO:0000313" key="2">
    <source>
        <dbReference type="Proteomes" id="UP001271792"/>
    </source>
</evidence>
<proteinExistence type="predicted"/>
<gene>
    <name evidence="1" type="ORF">SK571_05210</name>
</gene>